<proteinExistence type="predicted"/>
<dbReference type="AlphaFoldDB" id="A0A378JZR3"/>
<dbReference type="InterPro" id="IPR011119">
    <property type="entry name" value="Unchr_helicase_relaxase_TraI"/>
</dbReference>
<reference evidence="3 5" key="1">
    <citation type="submission" date="2015-11" db="EMBL/GenBank/DDBJ databases">
        <title>Genomic analysis of 38 Legionella species identifies large and diverse effector repertoires.</title>
        <authorList>
            <person name="Burstein D."/>
            <person name="Amaro F."/>
            <person name="Zusman T."/>
            <person name="Lifshitz Z."/>
            <person name="Cohen O."/>
            <person name="Gilbert J.A."/>
            <person name="Pupko T."/>
            <person name="Shuman H.A."/>
            <person name="Segal G."/>
        </authorList>
    </citation>
    <scope>NUCLEOTIDE SEQUENCE [LARGE SCALE GENOMIC DNA]</scope>
    <source>
        <strain evidence="3 5">ATCC 43877</strain>
    </source>
</reference>
<dbReference type="EMBL" id="LNYN01000020">
    <property type="protein sequence ID" value="KTD34405.1"/>
    <property type="molecule type" value="Genomic_DNA"/>
</dbReference>
<keyword evidence="5" id="KW-1185">Reference proteome</keyword>
<evidence type="ECO:0000259" key="1">
    <source>
        <dbReference type="Pfam" id="PF07514"/>
    </source>
</evidence>
<accession>A0A378JZR3</accession>
<name>A0A378JZR3_9GAMM</name>
<dbReference type="SUPFAM" id="SSF46785">
    <property type="entry name" value="Winged helix' DNA-binding domain"/>
    <property type="match status" value="1"/>
</dbReference>
<dbReference type="InterPro" id="IPR036390">
    <property type="entry name" value="WH_DNA-bd_sf"/>
</dbReference>
<gene>
    <name evidence="3" type="ORF">Lmor_1802</name>
    <name evidence="4" type="ORF">NCTC12239_03084</name>
</gene>
<dbReference type="Proteomes" id="UP000054985">
    <property type="component" value="Unassembled WGS sequence"/>
</dbReference>
<keyword evidence="4" id="KW-0067">ATP-binding</keyword>
<evidence type="ECO:0000259" key="2">
    <source>
        <dbReference type="Pfam" id="PF07515"/>
    </source>
</evidence>
<evidence type="ECO:0000313" key="6">
    <source>
        <dbReference type="Proteomes" id="UP000254040"/>
    </source>
</evidence>
<evidence type="ECO:0000313" key="3">
    <source>
        <dbReference type="EMBL" id="KTD34405.1"/>
    </source>
</evidence>
<dbReference type="Proteomes" id="UP000254040">
    <property type="component" value="Unassembled WGS sequence"/>
</dbReference>
<dbReference type="Gene3D" id="1.10.3210.40">
    <property type="match status" value="1"/>
</dbReference>
<dbReference type="Pfam" id="PF07515">
    <property type="entry name" value="TraI_2_C"/>
    <property type="match status" value="1"/>
</dbReference>
<protein>
    <submittedName>
        <fullName evidence="3 4">Helicase/relaxase</fullName>
    </submittedName>
</protein>
<dbReference type="EMBL" id="UGOG01000001">
    <property type="protein sequence ID" value="STX64123.1"/>
    <property type="molecule type" value="Genomic_DNA"/>
</dbReference>
<dbReference type="InterPro" id="IPR022391">
    <property type="entry name" value="ICE_relaxase_PFGI-1"/>
</dbReference>
<keyword evidence="4" id="KW-0547">Nucleotide-binding</keyword>
<dbReference type="RefSeq" id="WP_028382849.1">
    <property type="nucleotide sequence ID" value="NZ_CAAAJG010000013.1"/>
</dbReference>
<dbReference type="STRING" id="39962.Lmor_1802"/>
<evidence type="ECO:0000313" key="5">
    <source>
        <dbReference type="Proteomes" id="UP000054985"/>
    </source>
</evidence>
<organism evidence="4 6">
    <name type="scientific">Legionella moravica</name>
    <dbReference type="NCBI Taxonomy" id="39962"/>
    <lineage>
        <taxon>Bacteria</taxon>
        <taxon>Pseudomonadati</taxon>
        <taxon>Pseudomonadota</taxon>
        <taxon>Gammaproteobacteria</taxon>
        <taxon>Legionellales</taxon>
        <taxon>Legionellaceae</taxon>
        <taxon>Legionella</taxon>
    </lineage>
</organism>
<dbReference type="NCBIfam" id="TIGR03760">
    <property type="entry name" value="ICE_TraI_Pfluor"/>
    <property type="match status" value="1"/>
</dbReference>
<feature type="domain" description="Putative conjugal transfer nickase/helicase TraI C-terminal" evidence="2">
    <location>
        <begin position="277"/>
        <end position="384"/>
    </location>
</feature>
<reference evidence="4 6" key="2">
    <citation type="submission" date="2018-06" db="EMBL/GenBank/DDBJ databases">
        <authorList>
            <consortium name="Pathogen Informatics"/>
            <person name="Doyle S."/>
        </authorList>
    </citation>
    <scope>NUCLEOTIDE SEQUENCE [LARGE SCALE GENOMIC DNA]</scope>
    <source>
        <strain evidence="4 6">NCTC12239</strain>
    </source>
</reference>
<feature type="domain" description="Uncharacterised" evidence="1">
    <location>
        <begin position="22"/>
        <end position="239"/>
    </location>
</feature>
<dbReference type="Pfam" id="PF07514">
    <property type="entry name" value="TraI_2"/>
    <property type="match status" value="1"/>
</dbReference>
<dbReference type="GO" id="GO:0004386">
    <property type="term" value="F:helicase activity"/>
    <property type="evidence" value="ECO:0007669"/>
    <property type="project" value="UniProtKB-KW"/>
</dbReference>
<sequence length="445" mass="49693">MFHRQRKSPLSAQSKSIKDLTRNVSATQFLLDNKRQVLLQKMRELSGLEESRYASLCEVLIENLVNYCQFLPETTNSYYSQPGGLVDYALNRTEAALSLFKDFMVLDKTGILSEEQVLWQYALYSAAVLQGIGKLFVDYSINLFDANGQLLKQWNPLLESLVNTGTYYDYEFQKESDQDFRRRLNLLLARALMPVSGFTWIASNPQVLAVWLALLNEDMRSAGTLGAILIRADAIAIQRYISEFMVKAGVGRVGRYGRAGTFAGGVPASVAEKEQAIGVEFIQWLTNALAEGKILINKAPLFMVPGGMLMSQEMFQLFVREHPEYKNWQAVQNGFLSLGLHGRGIAGNVIGRFEQAHTQHMQTGVVFTEFAVALPSNVEVHHLNTGKIESMSATELIHKAQFTSQFTQQQNAIVVSPLQKLPASGQWQNIENDVSTLIPGAKRGV</sequence>
<keyword evidence="4" id="KW-0347">Helicase</keyword>
<keyword evidence="4" id="KW-0378">Hydrolase</keyword>
<evidence type="ECO:0000313" key="4">
    <source>
        <dbReference type="EMBL" id="STX64123.1"/>
    </source>
</evidence>
<dbReference type="InterPro" id="IPR011093">
    <property type="entry name" value="TraI_2_C"/>
</dbReference>